<name>A0A9P6WXR0_RHIOR</name>
<evidence type="ECO:0000256" key="1">
    <source>
        <dbReference type="SAM" id="MobiDB-lite"/>
    </source>
</evidence>
<sequence>MSYDTYGFKISRIGMPEEPGATGAKIGEALRYFVDNYWPSIRDWIDAKGARSEFTKTLGTELWHRTGPQIAAGYVITDDDYTTTEVVKKWKITYYGEFPFTEWEYTVLEFPIDRETTFTRYGDGGYLNWFVIGEFSSADGSPVVQFHETEYSKQRKREAEEKEKEDEKERFDEEEKHLEEEEKNKRRHGGNPGTR</sequence>
<comment type="caution">
    <text evidence="2">The sequence shown here is derived from an EMBL/GenBank/DDBJ whole genome shotgun (WGS) entry which is preliminary data.</text>
</comment>
<dbReference type="Proteomes" id="UP000716291">
    <property type="component" value="Unassembled WGS sequence"/>
</dbReference>
<dbReference type="OrthoDB" id="3685327at2759"/>
<protein>
    <submittedName>
        <fullName evidence="2">Uncharacterized protein</fullName>
    </submittedName>
</protein>
<proteinExistence type="predicted"/>
<organism evidence="2 3">
    <name type="scientific">Rhizopus oryzae</name>
    <name type="common">Mucormycosis agent</name>
    <name type="synonym">Rhizopus arrhizus var. delemar</name>
    <dbReference type="NCBI Taxonomy" id="64495"/>
    <lineage>
        <taxon>Eukaryota</taxon>
        <taxon>Fungi</taxon>
        <taxon>Fungi incertae sedis</taxon>
        <taxon>Mucoromycota</taxon>
        <taxon>Mucoromycotina</taxon>
        <taxon>Mucoromycetes</taxon>
        <taxon>Mucorales</taxon>
        <taxon>Mucorineae</taxon>
        <taxon>Rhizopodaceae</taxon>
        <taxon>Rhizopus</taxon>
    </lineage>
</organism>
<feature type="compositionally biased region" description="Basic and acidic residues" evidence="1">
    <location>
        <begin position="149"/>
        <end position="184"/>
    </location>
</feature>
<feature type="region of interest" description="Disordered" evidence="1">
    <location>
        <begin position="149"/>
        <end position="195"/>
    </location>
</feature>
<gene>
    <name evidence="2" type="ORF">G6F64_012473</name>
</gene>
<evidence type="ECO:0000313" key="2">
    <source>
        <dbReference type="EMBL" id="KAG1300680.1"/>
    </source>
</evidence>
<evidence type="ECO:0000313" key="3">
    <source>
        <dbReference type="Proteomes" id="UP000716291"/>
    </source>
</evidence>
<reference evidence="2" key="1">
    <citation type="journal article" date="2020" name="Microb. Genom.">
        <title>Genetic diversity of clinical and environmental Mucorales isolates obtained from an investigation of mucormycosis cases among solid organ transplant recipients.</title>
        <authorList>
            <person name="Nguyen M.H."/>
            <person name="Kaul D."/>
            <person name="Muto C."/>
            <person name="Cheng S.J."/>
            <person name="Richter R.A."/>
            <person name="Bruno V.M."/>
            <person name="Liu G."/>
            <person name="Beyhan S."/>
            <person name="Sundermann A.J."/>
            <person name="Mounaud S."/>
            <person name="Pasculle A.W."/>
            <person name="Nierman W.C."/>
            <person name="Driscoll E."/>
            <person name="Cumbie R."/>
            <person name="Clancy C.J."/>
            <person name="Dupont C.L."/>
        </authorList>
    </citation>
    <scope>NUCLEOTIDE SEQUENCE</scope>
    <source>
        <strain evidence="2">GL11</strain>
    </source>
</reference>
<accession>A0A9P6WXR0</accession>
<dbReference type="AlphaFoldDB" id="A0A9P6WXR0"/>
<dbReference type="EMBL" id="JAANQT010003861">
    <property type="protein sequence ID" value="KAG1300680.1"/>
    <property type="molecule type" value="Genomic_DNA"/>
</dbReference>
<keyword evidence="3" id="KW-1185">Reference proteome</keyword>